<accession>A0A3Q1IWZ8</accession>
<dbReference type="InParanoid" id="A0A3Q1IWZ8"/>
<name>A0A3Q1IWZ8_ANATE</name>
<organism evidence="7 8">
    <name type="scientific">Anabas testudineus</name>
    <name type="common">Climbing perch</name>
    <name type="synonym">Anthias testudineus</name>
    <dbReference type="NCBI Taxonomy" id="64144"/>
    <lineage>
        <taxon>Eukaryota</taxon>
        <taxon>Metazoa</taxon>
        <taxon>Chordata</taxon>
        <taxon>Craniata</taxon>
        <taxon>Vertebrata</taxon>
        <taxon>Euteleostomi</taxon>
        <taxon>Actinopterygii</taxon>
        <taxon>Neopterygii</taxon>
        <taxon>Teleostei</taxon>
        <taxon>Neoteleostei</taxon>
        <taxon>Acanthomorphata</taxon>
        <taxon>Anabantaria</taxon>
        <taxon>Anabantiformes</taxon>
        <taxon>Anabantoidei</taxon>
        <taxon>Anabantidae</taxon>
        <taxon>Anabas</taxon>
    </lineage>
</organism>
<keyword evidence="4" id="KW-0472">Membrane</keyword>
<evidence type="ECO:0000256" key="1">
    <source>
        <dbReference type="ARBA" id="ARBA00004370"/>
    </source>
</evidence>
<dbReference type="PANTHER" id="PTHR11471">
    <property type="entry name" value="TUMOR NECROSIS FACTOR FAMILY MEMBER"/>
    <property type="match status" value="1"/>
</dbReference>
<keyword evidence="5" id="KW-0732">Signal</keyword>
<comment type="subcellular location">
    <subcellularLocation>
        <location evidence="1">Membrane</location>
    </subcellularLocation>
</comment>
<dbReference type="GeneTree" id="ENSGT00940000176155"/>
<dbReference type="GO" id="GO:0005615">
    <property type="term" value="C:extracellular space"/>
    <property type="evidence" value="ECO:0007669"/>
    <property type="project" value="UniProtKB-KW"/>
</dbReference>
<feature type="signal peptide" evidence="5">
    <location>
        <begin position="1"/>
        <end position="22"/>
    </location>
</feature>
<proteinExistence type="inferred from homology"/>
<dbReference type="SUPFAM" id="SSF49842">
    <property type="entry name" value="TNF-like"/>
    <property type="match status" value="1"/>
</dbReference>
<feature type="chain" id="PRO_5030892538" description="THD domain-containing protein" evidence="5">
    <location>
        <begin position="23"/>
        <end position="201"/>
    </location>
</feature>
<reference evidence="7" key="1">
    <citation type="submission" date="2021-04" db="EMBL/GenBank/DDBJ databases">
        <authorList>
            <consortium name="Wellcome Sanger Institute Data Sharing"/>
        </authorList>
    </citation>
    <scope>NUCLEOTIDE SEQUENCE [LARGE SCALE GENOMIC DNA]</scope>
</reference>
<evidence type="ECO:0000256" key="4">
    <source>
        <dbReference type="ARBA" id="ARBA00023136"/>
    </source>
</evidence>
<dbReference type="InterPro" id="IPR008983">
    <property type="entry name" value="Tumour_necrosis_fac-like_dom"/>
</dbReference>
<evidence type="ECO:0000256" key="2">
    <source>
        <dbReference type="ARBA" id="ARBA00008670"/>
    </source>
</evidence>
<comment type="similarity">
    <text evidence="2">Belongs to the tumor necrosis factor family.</text>
</comment>
<dbReference type="Pfam" id="PF00229">
    <property type="entry name" value="TNF"/>
    <property type="match status" value="1"/>
</dbReference>
<dbReference type="SMART" id="SM00207">
    <property type="entry name" value="TNF"/>
    <property type="match status" value="1"/>
</dbReference>
<dbReference type="GO" id="GO:0005125">
    <property type="term" value="F:cytokine activity"/>
    <property type="evidence" value="ECO:0007669"/>
    <property type="project" value="UniProtKB-KW"/>
</dbReference>
<feature type="domain" description="THD" evidence="6">
    <location>
        <begin position="61"/>
        <end position="201"/>
    </location>
</feature>
<protein>
    <recommendedName>
        <fullName evidence="6">THD domain-containing protein</fullName>
    </recommendedName>
</protein>
<evidence type="ECO:0000256" key="3">
    <source>
        <dbReference type="ARBA" id="ARBA00022514"/>
    </source>
</evidence>
<evidence type="ECO:0000259" key="6">
    <source>
        <dbReference type="PROSITE" id="PS50049"/>
    </source>
</evidence>
<evidence type="ECO:0000313" key="7">
    <source>
        <dbReference type="Ensembl" id="ENSATEP00000008176.2"/>
    </source>
</evidence>
<dbReference type="Gene3D" id="2.60.120.40">
    <property type="match status" value="1"/>
</dbReference>
<keyword evidence="8" id="KW-1185">Reference proteome</keyword>
<dbReference type="AlphaFoldDB" id="A0A3Q1IWZ8"/>
<dbReference type="PROSITE" id="PS50049">
    <property type="entry name" value="THD_2"/>
    <property type="match status" value="1"/>
</dbReference>
<dbReference type="PANTHER" id="PTHR11471:SF34">
    <property type="entry name" value="TUMOR NECROSIS FACTOR LIGAND SUPERFAMILY MEMBER 14"/>
    <property type="match status" value="1"/>
</dbReference>
<dbReference type="GO" id="GO:0005164">
    <property type="term" value="F:tumor necrosis factor receptor binding"/>
    <property type="evidence" value="ECO:0007669"/>
    <property type="project" value="InterPro"/>
</dbReference>
<evidence type="ECO:0000313" key="8">
    <source>
        <dbReference type="Proteomes" id="UP000265040"/>
    </source>
</evidence>
<sequence length="201" mass="22631">MIICWLLFAFLITCAVVNTCAAQRSITLTKRIFLVQSVSALNFSSTSDIENLSLRNAEIIKAVHNVSSLLNFCLFSTAGSEVVHEDQIVHWRVNDSLLHEMEHKDGRLVAKKGGFYHVYSLVTFECNDKLFYHKVFQTNPHYPVDFSLMSESFSQRGLFASSSYLSGVFHLCKGCYVFVKVSNTSNISQISTDTFFGAVMI</sequence>
<dbReference type="OrthoDB" id="6116320at2759"/>
<dbReference type="GO" id="GO:0016020">
    <property type="term" value="C:membrane"/>
    <property type="evidence" value="ECO:0007669"/>
    <property type="project" value="UniProtKB-SubCell"/>
</dbReference>
<dbReference type="InterPro" id="IPR006052">
    <property type="entry name" value="TNF_dom"/>
</dbReference>
<keyword evidence="3" id="KW-0202">Cytokine</keyword>
<dbReference type="Ensembl" id="ENSATET00000008313.2">
    <property type="protein sequence ID" value="ENSATEP00000008176.2"/>
    <property type="gene ID" value="ENSATEG00000005756.2"/>
</dbReference>
<reference evidence="7" key="2">
    <citation type="submission" date="2025-08" db="UniProtKB">
        <authorList>
            <consortium name="Ensembl"/>
        </authorList>
    </citation>
    <scope>IDENTIFICATION</scope>
</reference>
<dbReference type="GO" id="GO:0006955">
    <property type="term" value="P:immune response"/>
    <property type="evidence" value="ECO:0007669"/>
    <property type="project" value="InterPro"/>
</dbReference>
<evidence type="ECO:0000256" key="5">
    <source>
        <dbReference type="SAM" id="SignalP"/>
    </source>
</evidence>
<reference evidence="7" key="3">
    <citation type="submission" date="2025-09" db="UniProtKB">
        <authorList>
            <consortium name="Ensembl"/>
        </authorList>
    </citation>
    <scope>IDENTIFICATION</scope>
</reference>
<dbReference type="Proteomes" id="UP000265040">
    <property type="component" value="Chromosome 5"/>
</dbReference>